<name>A0ABU3A367_9GAMM</name>
<comment type="caution">
    <text evidence="5">The sequence shown here is derived from an EMBL/GenBank/DDBJ whole genome shotgun (WGS) entry which is preliminary data.</text>
</comment>
<dbReference type="Gene3D" id="3.30.70.920">
    <property type="match status" value="1"/>
</dbReference>
<evidence type="ECO:0000256" key="4">
    <source>
        <dbReference type="HAMAP-Rule" id="MF_02200"/>
    </source>
</evidence>
<organism evidence="5 6">
    <name type="scientific">Thalassotalea castellviae</name>
    <dbReference type="NCBI Taxonomy" id="3075612"/>
    <lineage>
        <taxon>Bacteria</taxon>
        <taxon>Pseudomonadati</taxon>
        <taxon>Pseudomonadota</taxon>
        <taxon>Gammaproteobacteria</taxon>
        <taxon>Alteromonadales</taxon>
        <taxon>Colwelliaceae</taxon>
        <taxon>Thalassotalea</taxon>
    </lineage>
</organism>
<evidence type="ECO:0000313" key="5">
    <source>
        <dbReference type="EMBL" id="MDT0604611.1"/>
    </source>
</evidence>
<dbReference type="Proteomes" id="UP001266357">
    <property type="component" value="Unassembled WGS sequence"/>
</dbReference>
<dbReference type="PANTHER" id="PTHR38603:SF1">
    <property type="entry name" value="CHAPERONE NAPD"/>
    <property type="match status" value="1"/>
</dbReference>
<comment type="subunit">
    <text evidence="4">Interacts with the cytoplasmic NapA precursor.</text>
</comment>
<protein>
    <recommendedName>
        <fullName evidence="4">Chaperone NapD</fullName>
    </recommendedName>
    <alternativeName>
        <fullName evidence="4">NapA signal peptide-binding chaperone NapD</fullName>
    </alternativeName>
</protein>
<proteinExistence type="inferred from homology"/>
<sequence>MTENILHIDKNSTNKQQPCEYHVASFVAHAIKKNITQVTEEITCTEGAEIHAVSEEGKIVFTLEASSQKKIGFLIDQLKHHVGLLSLSPIYHQFLTEE</sequence>
<dbReference type="Pfam" id="PF03927">
    <property type="entry name" value="NapD"/>
    <property type="match status" value="1"/>
</dbReference>
<evidence type="ECO:0000256" key="3">
    <source>
        <dbReference type="ARBA" id="ARBA00023186"/>
    </source>
</evidence>
<keyword evidence="2 4" id="KW-0963">Cytoplasm</keyword>
<dbReference type="HAMAP" id="MF_02200">
    <property type="entry name" value="NapD"/>
    <property type="match status" value="1"/>
</dbReference>
<evidence type="ECO:0000313" key="6">
    <source>
        <dbReference type="Proteomes" id="UP001266357"/>
    </source>
</evidence>
<keyword evidence="6" id="KW-1185">Reference proteome</keyword>
<dbReference type="PANTHER" id="PTHR38603">
    <property type="entry name" value="CHAPERONE NAPD"/>
    <property type="match status" value="1"/>
</dbReference>
<reference evidence="5 6" key="1">
    <citation type="submission" date="2023-09" db="EMBL/GenBank/DDBJ databases">
        <authorList>
            <person name="Rey-Velasco X."/>
        </authorList>
    </citation>
    <scope>NUCLEOTIDE SEQUENCE [LARGE SCALE GENOMIC DNA]</scope>
    <source>
        <strain evidence="5 6">W431</strain>
    </source>
</reference>
<evidence type="ECO:0000256" key="1">
    <source>
        <dbReference type="ARBA" id="ARBA00004496"/>
    </source>
</evidence>
<evidence type="ECO:0000256" key="2">
    <source>
        <dbReference type="ARBA" id="ARBA00022490"/>
    </source>
</evidence>
<keyword evidence="3 4" id="KW-0143">Chaperone</keyword>
<accession>A0ABU3A367</accession>
<dbReference type="RefSeq" id="WP_311583027.1">
    <property type="nucleotide sequence ID" value="NZ_JAVRIF010000008.1"/>
</dbReference>
<dbReference type="EMBL" id="JAVRIF010000008">
    <property type="protein sequence ID" value="MDT0604611.1"/>
    <property type="molecule type" value="Genomic_DNA"/>
</dbReference>
<gene>
    <name evidence="4" type="primary">napD</name>
    <name evidence="5" type="ORF">RM573_13455</name>
</gene>
<comment type="subcellular location">
    <subcellularLocation>
        <location evidence="1 4">Cytoplasm</location>
    </subcellularLocation>
</comment>
<comment type="similarity">
    <text evidence="4">Belongs to the NapD family.</text>
</comment>
<dbReference type="InterPro" id="IPR005623">
    <property type="entry name" value="Chaperone_NapD_NO3_reduct"/>
</dbReference>
<comment type="function">
    <text evidence="4">Chaperone for NapA, the catalytic subunit of the periplasmic nitrate reductase. It binds directly and specifically to the twin-arginine signal peptide of NapA, preventing premature interaction with the Tat translocase and premature export.</text>
</comment>